<feature type="compositionally biased region" description="Pro residues" evidence="1">
    <location>
        <begin position="851"/>
        <end position="861"/>
    </location>
</feature>
<feature type="compositionally biased region" description="Low complexity" evidence="1">
    <location>
        <begin position="1184"/>
        <end position="1200"/>
    </location>
</feature>
<evidence type="ECO:0000256" key="1">
    <source>
        <dbReference type="SAM" id="MobiDB-lite"/>
    </source>
</evidence>
<feature type="region of interest" description="Disordered" evidence="1">
    <location>
        <begin position="1095"/>
        <end position="1211"/>
    </location>
</feature>
<keyword evidence="4" id="KW-1185">Reference proteome</keyword>
<gene>
    <name evidence="3" type="ordered locus">FraEuI1c_6937</name>
</gene>
<name>E3IVX7_PSEI1</name>
<evidence type="ECO:0000313" key="4">
    <source>
        <dbReference type="Proteomes" id="UP000002484"/>
    </source>
</evidence>
<protein>
    <submittedName>
        <fullName evidence="3">TrwC relaxase</fullName>
    </submittedName>
</protein>
<dbReference type="EMBL" id="CP002299">
    <property type="protein sequence ID" value="ADP84905.1"/>
    <property type="molecule type" value="Genomic_DNA"/>
</dbReference>
<dbReference type="InterPro" id="IPR014862">
    <property type="entry name" value="TrwC"/>
</dbReference>
<dbReference type="Pfam" id="PF08751">
    <property type="entry name" value="TrwC"/>
    <property type="match status" value="1"/>
</dbReference>
<dbReference type="eggNOG" id="COG0507">
    <property type="taxonomic scope" value="Bacteria"/>
</dbReference>
<evidence type="ECO:0000313" key="3">
    <source>
        <dbReference type="EMBL" id="ADP84905.1"/>
    </source>
</evidence>
<sequence length="1579" mass="166130">MIATARILRLRPASPGDLRRAVRAVVAYVEGGQPGTAAGLAGYYDRASGRARGQLAELVGLRGEVSSEALSRLLEGRHAVSGRPLLAAAGSAARAHSARDACATRATSGAGPYEAGELLTLTQASALAGVSATYLRSLVAKTARAHAGQAADDVSDSPARAEDGNPTREPPAGQNGHAAVGGLVGVKGVDGRWRVRRDEVERWVAARVASAAVLGFDVVCAAPKSVSLLWAFGDEVLRADVAAALDAAVDATIGYLERHAAFGKIGGHNRPSRGLAVASYLHDVSRSVEAHLHVHNIVINAVVVAAGDDEPGASGWEWRAVDGEVLLSHVRTAGFVGAAVLRRELAVRRGLEWGPVRNGVAELAAFPADLLAAFSTRHREVAEEFAQIVAAGLEPSGATMTAAQRGSRAPKTVLADETVRRLQVERLEEAGWTVGQVRQLAAGGEHRPPAIGDDDVAELFTLLAGPKGLTEKATTFGRREIVRQIAAWGGDRLDAEAIDRLADRFPADSRVVHLQAAAPGQRRRAQPEPLYTVEDMLDTEQRLRAVVREGRVVAGAAPRVLASPRVVDAFLAAADGFAGSTRPAAAGRRGAFGAHTIGANGAGSADVVLSAEQAELVRRLLADQDLVRVAVGAAGTGKTEAMRVLTAIVRAEGHPVFATAHGGRQAEQLADRIGVPARVVASWLTLLDAIDADPARQLADVWPAGSVLIVDEATQVGTRDAERLLDYAARTGTVVILLGDPAQLGSVAAGGWFLHLIETTPDVPTLTTVHRQAGADMAPIRAALDALRAETGTPIAALDRLATAGKIHLVDDPDTLFTQAVTDWYAERRRHLGTTAPQTQTADGSSGPDGARPPPARPPKPIKTHLMAERHRDVEALNRAARTLLTADGTLTGPALTVAGRDFQVGDEVVTLTQAGHTLIPAGRPGSAYIRTGTIGVITDLHLDADNPPAQTVTVYFPSKGTVVVPWTYLTHQFDDGRDGGLAHAYALTAAKAQGSMMDTARALVTDDTSRAGLYVMLSRARTDLAAYLIRRDDLAARDDDENWLPATAGPLDAISRLAGHLERSEPEHTAAARDPIATAAHQLRATHTLAELTALRLSRRIPQPRPGPRRPAAPAPTTARRAGSGSARTPGSSRQTAPNAPFEPSHTAPSAPFEPSRATPVEPQPRATPSRSARSAPNKPADTETGTAGPKAGPAATAGHPYRGGSARSRPPWQVVLRRAELAAEAAIRTAALADPPDGLVDRIGTRPAAGPQRAIWDAAVGGLAVYHARHTPAAPTWTAGPPPGATPHDRAHDPWLQLHDQAVHLAEAWAAAFSDPVRAGFIGPGQTVPRQRAIAGLHALLDTGHPPSELAAALRQGPIHDVQTAAALLDHRVADLCHQSGTDPTLYDLPAPTTAQHEWNSTFDLLTRAETTHLATRPTHELATQHRTLTKALTRTTDQAVAGLAMAADSSTAQRLRQGEKTELENRLRRVEAALDRQVTDALLHAQSEPAGYLTALLGPRPHDSGADAMGWDQAAGRVEHYRHHALGLPYGTPAQPDTADPTRHALDDRPTNPADAAHYDQAHDIADLHGGQLTLD</sequence>
<feature type="compositionally biased region" description="Pro residues" evidence="1">
    <location>
        <begin position="1104"/>
        <end position="1115"/>
    </location>
</feature>
<feature type="domain" description="TrwC relaxase" evidence="2">
    <location>
        <begin position="26"/>
        <end position="429"/>
    </location>
</feature>
<dbReference type="Gene3D" id="2.30.30.940">
    <property type="match status" value="1"/>
</dbReference>
<dbReference type="NCBIfam" id="NF041492">
    <property type="entry name" value="MobF"/>
    <property type="match status" value="1"/>
</dbReference>
<dbReference type="Proteomes" id="UP000002484">
    <property type="component" value="Chromosome"/>
</dbReference>
<feature type="region of interest" description="Disordered" evidence="1">
    <location>
        <begin position="147"/>
        <end position="182"/>
    </location>
</feature>
<dbReference type="InParanoid" id="E3IVX7"/>
<dbReference type="Pfam" id="PF13604">
    <property type="entry name" value="AAA_30"/>
    <property type="match status" value="1"/>
</dbReference>
<dbReference type="SUPFAM" id="SSF52540">
    <property type="entry name" value="P-loop containing nucleoside triphosphate hydrolases"/>
    <property type="match status" value="2"/>
</dbReference>
<dbReference type="SUPFAM" id="SSF55464">
    <property type="entry name" value="Origin of replication-binding domain, RBD-like"/>
    <property type="match status" value="1"/>
</dbReference>
<accession>E3IVX7</accession>
<dbReference type="HOGENOM" id="CLU_246442_0_0_11"/>
<dbReference type="KEGG" id="fri:FraEuI1c_6937"/>
<evidence type="ECO:0000259" key="2">
    <source>
        <dbReference type="Pfam" id="PF08751"/>
    </source>
</evidence>
<dbReference type="Gene3D" id="3.40.50.300">
    <property type="entry name" value="P-loop containing nucleotide triphosphate hydrolases"/>
    <property type="match status" value="2"/>
</dbReference>
<dbReference type="OrthoDB" id="4524286at2"/>
<dbReference type="STRING" id="298654.FraEuI1c_6937"/>
<reference evidence="3 4" key="1">
    <citation type="submission" date="2010-10" db="EMBL/GenBank/DDBJ databases">
        <title>Complete sequence of Frankia sp. EuI1c.</title>
        <authorList>
            <consortium name="US DOE Joint Genome Institute"/>
            <person name="Lucas S."/>
            <person name="Copeland A."/>
            <person name="Lapidus A."/>
            <person name="Cheng J.-F."/>
            <person name="Bruce D."/>
            <person name="Goodwin L."/>
            <person name="Pitluck S."/>
            <person name="Chertkov O."/>
            <person name="Detter J.C."/>
            <person name="Han C."/>
            <person name="Tapia R."/>
            <person name="Land M."/>
            <person name="Hauser L."/>
            <person name="Jeffries C."/>
            <person name="Kyrpides N."/>
            <person name="Ivanova N."/>
            <person name="Mikhailova N."/>
            <person name="Beauchemin N."/>
            <person name="Sen A."/>
            <person name="Sur S.A."/>
            <person name="Gtari M."/>
            <person name="Wall L."/>
            <person name="Tisa L."/>
            <person name="Woyke T."/>
        </authorList>
    </citation>
    <scope>NUCLEOTIDE SEQUENCE [LARGE SCALE GENOMIC DNA]</scope>
    <source>
        <strain evidence="4">DSM 45817 / CECT 9037 / EuI1c</strain>
    </source>
</reference>
<dbReference type="RefSeq" id="WP_013428016.1">
    <property type="nucleotide sequence ID" value="NC_014666.1"/>
</dbReference>
<dbReference type="InterPro" id="IPR027417">
    <property type="entry name" value="P-loop_NTPase"/>
</dbReference>
<feature type="compositionally biased region" description="Basic and acidic residues" evidence="1">
    <location>
        <begin position="1543"/>
        <end position="1553"/>
    </location>
</feature>
<feature type="region of interest" description="Disordered" evidence="1">
    <location>
        <begin position="1531"/>
        <end position="1559"/>
    </location>
</feature>
<feature type="region of interest" description="Disordered" evidence="1">
    <location>
        <begin position="833"/>
        <end position="862"/>
    </location>
</feature>
<feature type="compositionally biased region" description="Polar residues" evidence="1">
    <location>
        <begin position="1127"/>
        <end position="1139"/>
    </location>
</feature>
<organism evidence="3 4">
    <name type="scientific">Pseudofrankia inefficax (strain DSM 45817 / CECT 9037 / DDB 130130 / EuI1c)</name>
    <name type="common">Frankia inefficax</name>
    <dbReference type="NCBI Taxonomy" id="298654"/>
    <lineage>
        <taxon>Bacteria</taxon>
        <taxon>Bacillati</taxon>
        <taxon>Actinomycetota</taxon>
        <taxon>Actinomycetes</taxon>
        <taxon>Frankiales</taxon>
        <taxon>Frankiaceae</taxon>
        <taxon>Pseudofrankia</taxon>
    </lineage>
</organism>
<proteinExistence type="predicted"/>